<dbReference type="HOGENOM" id="CLU_1771071_0_0_1"/>
<reference evidence="2" key="2">
    <citation type="submission" date="2018-05" db="EMBL/GenBank/DDBJ databases">
        <title>OpunRS2 (Oryza punctata Reference Sequence Version 2).</title>
        <authorList>
            <person name="Zhang J."/>
            <person name="Kudrna D."/>
            <person name="Lee S."/>
            <person name="Talag J."/>
            <person name="Welchert J."/>
            <person name="Wing R.A."/>
        </authorList>
    </citation>
    <scope>NUCLEOTIDE SEQUENCE [LARGE SCALE GENOMIC DNA]</scope>
</reference>
<feature type="region of interest" description="Disordered" evidence="1">
    <location>
        <begin position="1"/>
        <end position="28"/>
    </location>
</feature>
<evidence type="ECO:0000313" key="2">
    <source>
        <dbReference type="EnsemblPlants" id="OPUNC01G31790.1"/>
    </source>
</evidence>
<keyword evidence="3" id="KW-1185">Reference proteome</keyword>
<sequence>MDSFPPGTASGGRRSPVADAARPSDPRQSCTRVAVAVAFVVVAARCVRQERKGGDPKNQKKEGSGLRACVPGGLYVAQPPPRVPRPGVACKQLSALQIPSRIAASKLLVLLGGRQPDAFFSFLSSPLALSLPTSPHLMPAPTLIRCG</sequence>
<proteinExistence type="predicted"/>
<accession>A0A0E0JPD9</accession>
<name>A0A0E0JPD9_ORYPU</name>
<dbReference type="Proteomes" id="UP000026962">
    <property type="component" value="Chromosome 1"/>
</dbReference>
<evidence type="ECO:0000256" key="1">
    <source>
        <dbReference type="SAM" id="MobiDB-lite"/>
    </source>
</evidence>
<dbReference type="AlphaFoldDB" id="A0A0E0JPD9"/>
<evidence type="ECO:0000313" key="3">
    <source>
        <dbReference type="Proteomes" id="UP000026962"/>
    </source>
</evidence>
<reference evidence="2" key="1">
    <citation type="submission" date="2015-04" db="UniProtKB">
        <authorList>
            <consortium name="EnsemblPlants"/>
        </authorList>
    </citation>
    <scope>IDENTIFICATION</scope>
</reference>
<dbReference type="Gramene" id="OPUNC01G31790.1">
    <property type="protein sequence ID" value="OPUNC01G31790.1"/>
    <property type="gene ID" value="OPUNC01G31790"/>
</dbReference>
<protein>
    <submittedName>
        <fullName evidence="2">Uncharacterized protein</fullName>
    </submittedName>
</protein>
<dbReference type="EnsemblPlants" id="OPUNC01G31790.1">
    <property type="protein sequence ID" value="OPUNC01G31790.1"/>
    <property type="gene ID" value="OPUNC01G31790"/>
</dbReference>
<organism evidence="2">
    <name type="scientific">Oryza punctata</name>
    <name type="common">Red rice</name>
    <dbReference type="NCBI Taxonomy" id="4537"/>
    <lineage>
        <taxon>Eukaryota</taxon>
        <taxon>Viridiplantae</taxon>
        <taxon>Streptophyta</taxon>
        <taxon>Embryophyta</taxon>
        <taxon>Tracheophyta</taxon>
        <taxon>Spermatophyta</taxon>
        <taxon>Magnoliopsida</taxon>
        <taxon>Liliopsida</taxon>
        <taxon>Poales</taxon>
        <taxon>Poaceae</taxon>
        <taxon>BOP clade</taxon>
        <taxon>Oryzoideae</taxon>
        <taxon>Oryzeae</taxon>
        <taxon>Oryzinae</taxon>
        <taxon>Oryza</taxon>
    </lineage>
</organism>